<proteinExistence type="predicted"/>
<name>A0A074KHX0_9RHOB</name>
<dbReference type="EMBL" id="AUNB01000010">
    <property type="protein sequence ID" value="KEO61132.1"/>
    <property type="molecule type" value="Genomic_DNA"/>
</dbReference>
<reference evidence="1 2" key="1">
    <citation type="journal article" date="2015" name="Antonie Van Leeuwenhoek">
        <title>Thioclava indica sp. nov., isolated from surface seawater of the Indian Ocean.</title>
        <authorList>
            <person name="Liu Y."/>
            <person name="Lai Q."/>
            <person name="Du J."/>
            <person name="Xu H."/>
            <person name="Jiang L."/>
            <person name="Shao Z."/>
        </authorList>
    </citation>
    <scope>NUCLEOTIDE SEQUENCE [LARGE SCALE GENOMIC DNA]</scope>
    <source>
        <strain evidence="1 2">DT23-4</strain>
    </source>
</reference>
<gene>
    <name evidence="1" type="ORF">DT23_10375</name>
</gene>
<evidence type="ECO:0000313" key="2">
    <source>
        <dbReference type="Proteomes" id="UP000027471"/>
    </source>
</evidence>
<keyword evidence="2" id="KW-1185">Reference proteome</keyword>
<dbReference type="AlphaFoldDB" id="A0A074KHX0"/>
<dbReference type="STRING" id="1353528.DT23_10375"/>
<dbReference type="Proteomes" id="UP000027471">
    <property type="component" value="Unassembled WGS sequence"/>
</dbReference>
<organism evidence="1 2">
    <name type="scientific">Thioclava indica</name>
    <dbReference type="NCBI Taxonomy" id="1353528"/>
    <lineage>
        <taxon>Bacteria</taxon>
        <taxon>Pseudomonadati</taxon>
        <taxon>Pseudomonadota</taxon>
        <taxon>Alphaproteobacteria</taxon>
        <taxon>Rhodobacterales</taxon>
        <taxon>Paracoccaceae</taxon>
        <taxon>Thioclava</taxon>
    </lineage>
</organism>
<evidence type="ECO:0000313" key="1">
    <source>
        <dbReference type="EMBL" id="KEO61132.1"/>
    </source>
</evidence>
<comment type="caution">
    <text evidence="1">The sequence shown here is derived from an EMBL/GenBank/DDBJ whole genome shotgun (WGS) entry which is preliminary data.</text>
</comment>
<accession>A0A074KHX0</accession>
<protein>
    <submittedName>
        <fullName evidence="1">Uncharacterized protein</fullName>
    </submittedName>
</protein>
<sequence length="35" mass="3733">MNTLSPLIERIEADIMTSDLLHAPSRPIASQSPAG</sequence>